<evidence type="ECO:0000256" key="4">
    <source>
        <dbReference type="PROSITE-ProRule" id="PRU00335"/>
    </source>
</evidence>
<gene>
    <name evidence="6" type="ORF">M6B22_16700</name>
</gene>
<sequence>MVRGDDREPRAYHHGNLRQALIDAGVELARTGGPNAVLLRAASREAGVSHNAAYRHFANQEDLLAAVAQRCMSRLSLLMIERMDRITTRDRVRRAQARLGAIGRAYLEFARAEPGWFRTAFSSARPHQGSGEAPAADDAVPNPYDVLSAALDELVAVGAITPERRDGAEYAAWSGVHGLSSLLLDGPLHDLPEPEVERAIGTVLAVISRGLS</sequence>
<dbReference type="InterPro" id="IPR050109">
    <property type="entry name" value="HTH-type_TetR-like_transc_reg"/>
</dbReference>
<evidence type="ECO:0000256" key="2">
    <source>
        <dbReference type="ARBA" id="ARBA00023125"/>
    </source>
</evidence>
<dbReference type="InterPro" id="IPR025996">
    <property type="entry name" value="MT1864/Rv1816-like_C"/>
</dbReference>
<keyword evidence="2 4" id="KW-0238">DNA-binding</keyword>
<protein>
    <submittedName>
        <fullName evidence="6">TetR/AcrR family transcriptional regulator</fullName>
    </submittedName>
</protein>
<evidence type="ECO:0000313" key="7">
    <source>
        <dbReference type="Proteomes" id="UP001164693"/>
    </source>
</evidence>
<keyword evidence="7" id="KW-1185">Reference proteome</keyword>
<dbReference type="RefSeq" id="WP_269442693.1">
    <property type="nucleotide sequence ID" value="NZ_CP097463.1"/>
</dbReference>
<evidence type="ECO:0000313" key="6">
    <source>
        <dbReference type="EMBL" id="WAX56164.1"/>
    </source>
</evidence>
<evidence type="ECO:0000256" key="3">
    <source>
        <dbReference type="ARBA" id="ARBA00023163"/>
    </source>
</evidence>
<dbReference type="Proteomes" id="UP001164693">
    <property type="component" value="Chromosome"/>
</dbReference>
<evidence type="ECO:0000256" key="1">
    <source>
        <dbReference type="ARBA" id="ARBA00023015"/>
    </source>
</evidence>
<keyword evidence="1" id="KW-0805">Transcription regulation</keyword>
<dbReference type="Gene3D" id="1.10.357.10">
    <property type="entry name" value="Tetracycline Repressor, domain 2"/>
    <property type="match status" value="1"/>
</dbReference>
<reference evidence="6" key="1">
    <citation type="submission" date="2022-05" db="EMBL/GenBank/DDBJ databases">
        <title>Jatrophihabitans sp. SB3-54 whole genome sequence.</title>
        <authorList>
            <person name="Suh M.K."/>
            <person name="Eom M.K."/>
            <person name="Kim J.S."/>
            <person name="Kim H.S."/>
            <person name="Do H.E."/>
            <person name="Shin Y.K."/>
            <person name="Lee J.-S."/>
        </authorList>
    </citation>
    <scope>NUCLEOTIDE SEQUENCE</scope>
    <source>
        <strain evidence="6">SB3-54</strain>
    </source>
</reference>
<accession>A0ABY7JUY1</accession>
<feature type="domain" description="HTH tetR-type" evidence="5">
    <location>
        <begin position="15"/>
        <end position="75"/>
    </location>
</feature>
<dbReference type="SUPFAM" id="SSF46689">
    <property type="entry name" value="Homeodomain-like"/>
    <property type="match status" value="1"/>
</dbReference>
<dbReference type="Pfam" id="PF00440">
    <property type="entry name" value="TetR_N"/>
    <property type="match status" value="1"/>
</dbReference>
<dbReference type="Pfam" id="PF13305">
    <property type="entry name" value="TetR_C_33"/>
    <property type="match status" value="1"/>
</dbReference>
<evidence type="ECO:0000259" key="5">
    <source>
        <dbReference type="PROSITE" id="PS50977"/>
    </source>
</evidence>
<dbReference type="SUPFAM" id="SSF48498">
    <property type="entry name" value="Tetracyclin repressor-like, C-terminal domain"/>
    <property type="match status" value="1"/>
</dbReference>
<dbReference type="PANTHER" id="PTHR30055:SF220">
    <property type="entry name" value="TETR-FAMILY REGULATORY PROTEIN"/>
    <property type="match status" value="1"/>
</dbReference>
<dbReference type="EMBL" id="CP097463">
    <property type="protein sequence ID" value="WAX56164.1"/>
    <property type="molecule type" value="Genomic_DNA"/>
</dbReference>
<organism evidence="6 7">
    <name type="scientific">Jatrophihabitans cynanchi</name>
    <dbReference type="NCBI Taxonomy" id="2944128"/>
    <lineage>
        <taxon>Bacteria</taxon>
        <taxon>Bacillati</taxon>
        <taxon>Actinomycetota</taxon>
        <taxon>Actinomycetes</taxon>
        <taxon>Jatrophihabitantales</taxon>
        <taxon>Jatrophihabitantaceae</taxon>
        <taxon>Jatrophihabitans</taxon>
    </lineage>
</organism>
<dbReference type="InterPro" id="IPR036271">
    <property type="entry name" value="Tet_transcr_reg_TetR-rel_C_sf"/>
</dbReference>
<feature type="DNA-binding region" description="H-T-H motif" evidence="4">
    <location>
        <begin position="38"/>
        <end position="57"/>
    </location>
</feature>
<name>A0ABY7JUY1_9ACTN</name>
<proteinExistence type="predicted"/>
<dbReference type="PROSITE" id="PS50977">
    <property type="entry name" value="HTH_TETR_2"/>
    <property type="match status" value="1"/>
</dbReference>
<keyword evidence="3" id="KW-0804">Transcription</keyword>
<dbReference type="InterPro" id="IPR001647">
    <property type="entry name" value="HTH_TetR"/>
</dbReference>
<dbReference type="PANTHER" id="PTHR30055">
    <property type="entry name" value="HTH-TYPE TRANSCRIPTIONAL REGULATOR RUTR"/>
    <property type="match status" value="1"/>
</dbReference>
<dbReference type="InterPro" id="IPR009057">
    <property type="entry name" value="Homeodomain-like_sf"/>
</dbReference>